<gene>
    <name evidence="2" type="ORF">QCA50_004481</name>
</gene>
<reference evidence="2 3" key="1">
    <citation type="submission" date="2022-09" db="EMBL/GenBank/DDBJ databases">
        <authorList>
            <person name="Palmer J.M."/>
        </authorList>
    </citation>
    <scope>NUCLEOTIDE SEQUENCE [LARGE SCALE GENOMIC DNA]</scope>
    <source>
        <strain evidence="2 3">DSM 7382</strain>
    </source>
</reference>
<keyword evidence="1" id="KW-0732">Signal</keyword>
<keyword evidence="3" id="KW-1185">Reference proteome</keyword>
<comment type="caution">
    <text evidence="2">The sequence shown here is derived from an EMBL/GenBank/DDBJ whole genome shotgun (WGS) entry which is preliminary data.</text>
</comment>
<evidence type="ECO:0000256" key="1">
    <source>
        <dbReference type="SAM" id="SignalP"/>
    </source>
</evidence>
<evidence type="ECO:0000313" key="3">
    <source>
        <dbReference type="Proteomes" id="UP001385951"/>
    </source>
</evidence>
<evidence type="ECO:0008006" key="4">
    <source>
        <dbReference type="Google" id="ProtNLM"/>
    </source>
</evidence>
<organism evidence="2 3">
    <name type="scientific">Cerrena zonata</name>
    <dbReference type="NCBI Taxonomy" id="2478898"/>
    <lineage>
        <taxon>Eukaryota</taxon>
        <taxon>Fungi</taxon>
        <taxon>Dikarya</taxon>
        <taxon>Basidiomycota</taxon>
        <taxon>Agaricomycotina</taxon>
        <taxon>Agaricomycetes</taxon>
        <taxon>Polyporales</taxon>
        <taxon>Cerrenaceae</taxon>
        <taxon>Cerrena</taxon>
    </lineage>
</organism>
<protein>
    <recommendedName>
        <fullName evidence="4">UrcA family protein</fullName>
    </recommendedName>
</protein>
<dbReference type="EMBL" id="JASBNA010000004">
    <property type="protein sequence ID" value="KAK7692846.1"/>
    <property type="molecule type" value="Genomic_DNA"/>
</dbReference>
<feature type="chain" id="PRO_5043788187" description="UrcA family protein" evidence="1">
    <location>
        <begin position="21"/>
        <end position="125"/>
    </location>
</feature>
<feature type="signal peptide" evidence="1">
    <location>
        <begin position="1"/>
        <end position="20"/>
    </location>
</feature>
<sequence>MFIKIFYLLALAAFVAPSLAATPYSELRARDLELTRRKVLAINSYCNIFPEGDICNQAAIRPSVSERAVDEFSGAIMKRLDGLIASNCASLPEHLRVALAAKGHCRQTQDTLPLPVTQQTGSIAS</sequence>
<accession>A0AAW0GJL2</accession>
<evidence type="ECO:0000313" key="2">
    <source>
        <dbReference type="EMBL" id="KAK7692846.1"/>
    </source>
</evidence>
<proteinExistence type="predicted"/>
<dbReference type="AlphaFoldDB" id="A0AAW0GJL2"/>
<name>A0AAW0GJL2_9APHY</name>
<dbReference type="Proteomes" id="UP001385951">
    <property type="component" value="Unassembled WGS sequence"/>
</dbReference>